<evidence type="ECO:0000313" key="7">
    <source>
        <dbReference type="Proteomes" id="UP001500266"/>
    </source>
</evidence>
<keyword evidence="4" id="KW-1133">Transmembrane helix</keyword>
<dbReference type="Gene3D" id="3.40.50.300">
    <property type="entry name" value="P-loop containing nucleotide triphosphate hydrolases"/>
    <property type="match status" value="1"/>
</dbReference>
<feature type="domain" description="FtsK" evidence="5">
    <location>
        <begin position="220"/>
        <end position="421"/>
    </location>
</feature>
<dbReference type="Proteomes" id="UP001500266">
    <property type="component" value="Unassembled WGS sequence"/>
</dbReference>
<evidence type="ECO:0000256" key="3">
    <source>
        <dbReference type="PROSITE-ProRule" id="PRU00289"/>
    </source>
</evidence>
<evidence type="ECO:0000259" key="5">
    <source>
        <dbReference type="PROSITE" id="PS50901"/>
    </source>
</evidence>
<dbReference type="RefSeq" id="WP_345017634.1">
    <property type="nucleotide sequence ID" value="NZ_BAABDO010000007.1"/>
</dbReference>
<dbReference type="InterPro" id="IPR050206">
    <property type="entry name" value="FtsK/SpoIIIE/SftA"/>
</dbReference>
<evidence type="ECO:0000313" key="6">
    <source>
        <dbReference type="EMBL" id="GAA4130733.1"/>
    </source>
</evidence>
<evidence type="ECO:0000256" key="1">
    <source>
        <dbReference type="ARBA" id="ARBA00022741"/>
    </source>
</evidence>
<protein>
    <submittedName>
        <fullName evidence="6">FtsK/SpoIIIE domain-containing protein</fullName>
    </submittedName>
</protein>
<organism evidence="6 7">
    <name type="scientific">Actinomadura keratinilytica</name>
    <dbReference type="NCBI Taxonomy" id="547461"/>
    <lineage>
        <taxon>Bacteria</taxon>
        <taxon>Bacillati</taxon>
        <taxon>Actinomycetota</taxon>
        <taxon>Actinomycetes</taxon>
        <taxon>Streptosporangiales</taxon>
        <taxon>Thermomonosporaceae</taxon>
        <taxon>Actinomadura</taxon>
    </lineage>
</organism>
<dbReference type="PANTHER" id="PTHR22683">
    <property type="entry name" value="SPORULATION PROTEIN RELATED"/>
    <property type="match status" value="1"/>
</dbReference>
<sequence>MAWEFRKLGPGENVAVEASGDPFAPPKWAPPVWHMPEGLVLLVNALRGVLALVAFVVRNIVPLSLAGGLAWLGQRYGWRLPVGLVVMAGAGLGGWWAADRASFLRWVGWPVLSRWRLVRVYRRDWQPVMVTAGLSRTHKRREYLPAIVKVRSGPTTDRVLVRMLKGQAPDAWEAVTANLAHGFGATLCRVRGGDRPGRVWLEFVRKDALATPIPALPLCEDPAAVDLTGVVIGRCEDGGPWRLRLLGTHVLVAGATGAGKGSVLWSIVRALLPLMRAGLVEVWAIDPKRMELSYGRALFERYGRYSDDPDGGMVELLEAAARDMNTRAAQFAGKVRSFTASHEYPFRVVIVDELAFLTAYCPSKDLRRRAESALAILTSQGRSVGYCVIGAQQDARKEVNNLRNLFPTRIALRLDEDEQVDMVLGDGSRDRGAYADKISPIPRIGAGVGFVRLETSPDPVRVRAGYVSDDDIDAMVVMALGSPDGETGSEAA</sequence>
<dbReference type="PROSITE" id="PS50901">
    <property type="entry name" value="FTSK"/>
    <property type="match status" value="1"/>
</dbReference>
<keyword evidence="2 3" id="KW-0067">ATP-binding</keyword>
<reference evidence="7" key="1">
    <citation type="journal article" date="2019" name="Int. J. Syst. Evol. Microbiol.">
        <title>The Global Catalogue of Microorganisms (GCM) 10K type strain sequencing project: providing services to taxonomists for standard genome sequencing and annotation.</title>
        <authorList>
            <consortium name="The Broad Institute Genomics Platform"/>
            <consortium name="The Broad Institute Genome Sequencing Center for Infectious Disease"/>
            <person name="Wu L."/>
            <person name="Ma J."/>
        </authorList>
    </citation>
    <scope>NUCLEOTIDE SEQUENCE [LARGE SCALE GENOMIC DNA]</scope>
    <source>
        <strain evidence="7">JCM 17316</strain>
    </source>
</reference>
<evidence type="ECO:0000256" key="4">
    <source>
        <dbReference type="SAM" id="Phobius"/>
    </source>
</evidence>
<dbReference type="EMBL" id="BAABDO010000007">
    <property type="protein sequence ID" value="GAA4130733.1"/>
    <property type="molecule type" value="Genomic_DNA"/>
</dbReference>
<gene>
    <name evidence="6" type="ORF">GCM10022416_08850</name>
</gene>
<comment type="caution">
    <text evidence="6">The sequence shown here is derived from an EMBL/GenBank/DDBJ whole genome shotgun (WGS) entry which is preliminary data.</text>
</comment>
<accession>A0ABP7Y4U5</accession>
<feature type="binding site" evidence="3">
    <location>
        <begin position="254"/>
        <end position="261"/>
    </location>
    <ligand>
        <name>ATP</name>
        <dbReference type="ChEBI" id="CHEBI:30616"/>
    </ligand>
</feature>
<keyword evidence="7" id="KW-1185">Reference proteome</keyword>
<dbReference type="SUPFAM" id="SSF52540">
    <property type="entry name" value="P-loop containing nucleoside triphosphate hydrolases"/>
    <property type="match status" value="1"/>
</dbReference>
<dbReference type="InterPro" id="IPR002543">
    <property type="entry name" value="FtsK_dom"/>
</dbReference>
<dbReference type="InterPro" id="IPR027417">
    <property type="entry name" value="P-loop_NTPase"/>
</dbReference>
<name>A0ABP7Y4U5_9ACTN</name>
<dbReference type="Pfam" id="PF01580">
    <property type="entry name" value="FtsK_SpoIIIE"/>
    <property type="match status" value="1"/>
</dbReference>
<dbReference type="PANTHER" id="PTHR22683:SF41">
    <property type="entry name" value="DNA TRANSLOCASE FTSK"/>
    <property type="match status" value="1"/>
</dbReference>
<keyword evidence="4" id="KW-0472">Membrane</keyword>
<keyword evidence="1 3" id="KW-0547">Nucleotide-binding</keyword>
<feature type="transmembrane region" description="Helical" evidence="4">
    <location>
        <begin position="78"/>
        <end position="98"/>
    </location>
</feature>
<keyword evidence="4" id="KW-0812">Transmembrane</keyword>
<evidence type="ECO:0000256" key="2">
    <source>
        <dbReference type="ARBA" id="ARBA00022840"/>
    </source>
</evidence>
<proteinExistence type="predicted"/>